<dbReference type="Proteomes" id="UP000319828">
    <property type="component" value="Unassembled WGS sequence"/>
</dbReference>
<dbReference type="AlphaFoldDB" id="A0A557PFE3"/>
<dbReference type="EMBL" id="VMKJ01000002">
    <property type="protein sequence ID" value="TVO39344.1"/>
    <property type="molecule type" value="Genomic_DNA"/>
</dbReference>
<evidence type="ECO:0000313" key="2">
    <source>
        <dbReference type="Proteomes" id="UP000319828"/>
    </source>
</evidence>
<dbReference type="RefSeq" id="WP_144229954.1">
    <property type="nucleotide sequence ID" value="NZ_CANNCB010000001.1"/>
</dbReference>
<name>A0A557PFE3_9VIBR</name>
<proteinExistence type="predicted"/>
<protein>
    <submittedName>
        <fullName evidence="1">Flavodoxin</fullName>
    </submittedName>
</protein>
<comment type="caution">
    <text evidence="1">The sequence shown here is derived from an EMBL/GenBank/DDBJ whole genome shotgun (WGS) entry which is preliminary data.</text>
</comment>
<dbReference type="OrthoDB" id="5906376at2"/>
<accession>A0A557PFE3</accession>
<organism evidence="1 2">
    <name type="scientific">Vibrio algivorus</name>
    <dbReference type="NCBI Taxonomy" id="1667024"/>
    <lineage>
        <taxon>Bacteria</taxon>
        <taxon>Pseudomonadati</taxon>
        <taxon>Pseudomonadota</taxon>
        <taxon>Gammaproteobacteria</taxon>
        <taxon>Vibrionales</taxon>
        <taxon>Vibrionaceae</taxon>
        <taxon>Vibrio</taxon>
    </lineage>
</organism>
<gene>
    <name evidence="1" type="ORF">FOF44_01795</name>
</gene>
<reference evidence="1 2" key="1">
    <citation type="submission" date="2019-07" db="EMBL/GenBank/DDBJ databases">
        <title>The draft genome sequence of Vibrio algivorus M1486.</title>
        <authorList>
            <person name="Meng X."/>
        </authorList>
    </citation>
    <scope>NUCLEOTIDE SEQUENCE [LARGE SCALE GENOMIC DNA]</scope>
    <source>
        <strain evidence="1 2">M1486</strain>
    </source>
</reference>
<sequence>MQSQIDSYISAKNHWLSQQVDVEYPTPESLMGRKVYLETEQDVKYSVSEIESLLNNKVGLDVIEVDFHRLTILFAVLQASHLSDKPDNQNLIIEFLTQIILDNEYQLFLGFDGGEAVSALICKIDLDDRLAVLTDIVISKKAQNLFKTSDFASDVLQHLISKSLIIHKVIHPSWV</sequence>
<evidence type="ECO:0000313" key="1">
    <source>
        <dbReference type="EMBL" id="TVO39344.1"/>
    </source>
</evidence>